<name>A0A8J2I426_9PLEO</name>
<evidence type="ECO:0000256" key="5">
    <source>
        <dbReference type="ARBA" id="ARBA00022840"/>
    </source>
</evidence>
<evidence type="ECO:0000256" key="6">
    <source>
        <dbReference type="SAM" id="Coils"/>
    </source>
</evidence>
<feature type="compositionally biased region" description="Acidic residues" evidence="7">
    <location>
        <begin position="290"/>
        <end position="303"/>
    </location>
</feature>
<keyword evidence="2" id="KW-0547">Nucleotide-binding</keyword>
<dbReference type="Gene3D" id="3.40.50.300">
    <property type="entry name" value="P-loop containing nucleotide triphosphate hydrolases"/>
    <property type="match status" value="1"/>
</dbReference>
<dbReference type="GO" id="GO:0005524">
    <property type="term" value="F:ATP binding"/>
    <property type="evidence" value="ECO:0007669"/>
    <property type="project" value="UniProtKB-KW"/>
</dbReference>
<dbReference type="InterPro" id="IPR013083">
    <property type="entry name" value="Znf_RING/FYVE/PHD"/>
</dbReference>
<evidence type="ECO:0000313" key="11">
    <source>
        <dbReference type="Proteomes" id="UP000676310"/>
    </source>
</evidence>
<feature type="compositionally biased region" description="Basic and acidic residues" evidence="7">
    <location>
        <begin position="1255"/>
        <end position="1265"/>
    </location>
</feature>
<sequence>MAEPDHMDGIIGTQIPAPDIEGLNDHDATGDGYEPQRDSVEQQAQAVSNHGYQDDDEEGFTHEAHNDHEEIMEEEFISHDQDTPVASVEQYDAAETTRHDTSEQAPHIHENDSTSLFISENSPPSPVIAPRQDSIVPMAPPACPAPPRKKMPGLSVFGAIKKMQKRRQEQKLVASRQASTYQTTANLDNEAYLEAVMLGQPSSTAVPAIDQDDFADKQAARDYEKQKRHYDEIKRKNGTLSFKQDVEWMKIRGAETARKRKRLRDIEKAREENEDEPDLFLEFHLPTNNEQEEESDNDFCFEDSEPRKRRRPMPTKEEKQMTIQDAEMQSMRVALEAEGDLPRKKKKGDAAGDDVQGSATSGRGKDSKGKSIGKPRKPRSGPKKPTKSRGGKSSRKEVVEHAVKQATSLFNADVFQQQAGANAAEQPTFRSRVKADALKELIASVPLDDQKKARGDMAMLLAATKDFDGKGSVKADGCGLWKVTGMSTSLKPYQVLGTAFMRRRENATEEPRGGLMADQMGLGKTLMMLANMVNGRPAKNDKGPKTTLLVASPALLAQWKSEIELHTDASKVKIRIMRYGAGTRLDSTNAYEILAGHDVVLTTYTEIMKSYPKNEPPIECQTAQQKIEWWKEVFRNQRGPLHRMMFLRIVLDEAQAIKNHMSRTSIACRALMARHKWALSGTPILNSLTELYPYFKFLDVPHTGSFKIFKNNYCDSKDAENTERLLVRLSQFMIRRTHADKMFGAPILKLPQADQTTYWCEFNSVERAIYDIVRMRFAKCINMWAQNGTLDKSYSNALVMLLRLRQLTAHILMLQFVVRDLLEREDIEAIKQVVDKEAQLSSKPGVNTITAVRKQLDKIAADQKKRMAALEAKKAAKSKKATAKKAAEARNEAYISDNDDDDNDVLIEEDVDEAVDDESADDIIRRFTGGGEFGKDFNFKPFLNSLKTGESWEKTKQKAKCNWCGKQPRVPLLTSCGHLICSEPCYENLLVEMAGNDSDIFLPCKACGKTPTTIHPCEVDDDDTPDAPAQGTRANKKKHKEQQRTRQDREDIADDWLELAGDDVLPSAKTIAVKSQIMNWLKENPHVKIIVYTQFLPMIRILARVFRGEGWQTEQYHGSMSLGARDKAINSFDENPDCKIMLASLRCGGLGLNLTMASKVIMIDPWWNSASEQQAFCRVFRIGQLEKTFMSRLCVKNTVDERLIEMQERKQHEIASVMEDDGKTMKKMDTRSLMRLFGNLEEDPDGRTFIMVDNPDPRGGFRADRDDEGYADDF</sequence>
<feature type="region of interest" description="Disordered" evidence="7">
    <location>
        <begin position="1251"/>
        <end position="1274"/>
    </location>
</feature>
<feature type="region of interest" description="Disordered" evidence="7">
    <location>
        <begin position="1"/>
        <end position="60"/>
    </location>
</feature>
<keyword evidence="5" id="KW-0067">ATP-binding</keyword>
<reference evidence="10" key="1">
    <citation type="submission" date="2021-05" db="EMBL/GenBank/DDBJ databases">
        <authorList>
            <person name="Stam R."/>
        </authorList>
    </citation>
    <scope>NUCLEOTIDE SEQUENCE</scope>
    <source>
        <strain evidence="10">CS162</strain>
    </source>
</reference>
<evidence type="ECO:0000256" key="4">
    <source>
        <dbReference type="ARBA" id="ARBA00022806"/>
    </source>
</evidence>
<dbReference type="GO" id="GO:0006281">
    <property type="term" value="P:DNA repair"/>
    <property type="evidence" value="ECO:0007669"/>
    <property type="project" value="TreeGrafter"/>
</dbReference>
<dbReference type="FunFam" id="3.40.50.300:FF:003823">
    <property type="entry name" value="SNF2 family helicase, putative"/>
    <property type="match status" value="1"/>
</dbReference>
<dbReference type="CDD" id="cd18793">
    <property type="entry name" value="SF2_C_SNF"/>
    <property type="match status" value="1"/>
</dbReference>
<protein>
    <recommendedName>
        <fullName evidence="12">DNA repair protein</fullName>
    </recommendedName>
</protein>
<dbReference type="SMART" id="SM00490">
    <property type="entry name" value="HELICc"/>
    <property type="match status" value="1"/>
</dbReference>
<dbReference type="PANTHER" id="PTHR45626">
    <property type="entry name" value="TRANSCRIPTION TERMINATION FACTOR 2-RELATED"/>
    <property type="match status" value="1"/>
</dbReference>
<dbReference type="Gene3D" id="3.40.50.10810">
    <property type="entry name" value="Tandem AAA-ATPase domain"/>
    <property type="match status" value="1"/>
</dbReference>
<dbReference type="GeneID" id="67018219"/>
<dbReference type="GO" id="GO:0008094">
    <property type="term" value="F:ATP-dependent activity, acting on DNA"/>
    <property type="evidence" value="ECO:0007669"/>
    <property type="project" value="TreeGrafter"/>
</dbReference>
<feature type="region of interest" description="Disordered" evidence="7">
    <location>
        <begin position="1017"/>
        <end position="1050"/>
    </location>
</feature>
<feature type="compositionally biased region" description="Basic and acidic residues" evidence="7">
    <location>
        <begin position="23"/>
        <end position="40"/>
    </location>
</feature>
<dbReference type="FunFam" id="3.40.50.10810:FF:000116">
    <property type="entry name" value="SNF2 family helicase, putative"/>
    <property type="match status" value="1"/>
</dbReference>
<dbReference type="PROSITE" id="PS51194">
    <property type="entry name" value="HELICASE_CTER"/>
    <property type="match status" value="1"/>
</dbReference>
<keyword evidence="6" id="KW-0175">Coiled coil</keyword>
<dbReference type="PROSITE" id="PS51192">
    <property type="entry name" value="HELICASE_ATP_BIND_1"/>
    <property type="match status" value="1"/>
</dbReference>
<evidence type="ECO:0000256" key="7">
    <source>
        <dbReference type="SAM" id="MobiDB-lite"/>
    </source>
</evidence>
<dbReference type="CDD" id="cd18008">
    <property type="entry name" value="DEXDc_SHPRH-like"/>
    <property type="match status" value="1"/>
</dbReference>
<dbReference type="Pfam" id="PF00176">
    <property type="entry name" value="SNF2-rel_dom"/>
    <property type="match status" value="1"/>
</dbReference>
<feature type="compositionally biased region" description="Basic residues" evidence="7">
    <location>
        <begin position="371"/>
        <end position="393"/>
    </location>
</feature>
<dbReference type="InterPro" id="IPR001650">
    <property type="entry name" value="Helicase_C-like"/>
</dbReference>
<evidence type="ECO:0000256" key="1">
    <source>
        <dbReference type="ARBA" id="ARBA00007025"/>
    </source>
</evidence>
<dbReference type="InterPro" id="IPR014001">
    <property type="entry name" value="Helicase_ATP-bd"/>
</dbReference>
<dbReference type="InterPro" id="IPR038718">
    <property type="entry name" value="SNF2-like_sf"/>
</dbReference>
<dbReference type="GO" id="GO:0016787">
    <property type="term" value="F:hydrolase activity"/>
    <property type="evidence" value="ECO:0007669"/>
    <property type="project" value="UniProtKB-KW"/>
</dbReference>
<evidence type="ECO:0000313" key="10">
    <source>
        <dbReference type="EMBL" id="CAG5163003.1"/>
    </source>
</evidence>
<dbReference type="Gene3D" id="3.30.40.10">
    <property type="entry name" value="Zinc/RING finger domain, C3HC4 (zinc finger)"/>
    <property type="match status" value="1"/>
</dbReference>
<dbReference type="EMBL" id="CAJRGZ010000019">
    <property type="protein sequence ID" value="CAG5163003.1"/>
    <property type="molecule type" value="Genomic_DNA"/>
</dbReference>
<feature type="compositionally biased region" description="Polar residues" evidence="7">
    <location>
        <begin position="41"/>
        <end position="51"/>
    </location>
</feature>
<evidence type="ECO:0000259" key="9">
    <source>
        <dbReference type="PROSITE" id="PS51194"/>
    </source>
</evidence>
<dbReference type="Pfam" id="PF00271">
    <property type="entry name" value="Helicase_C"/>
    <property type="match status" value="1"/>
</dbReference>
<dbReference type="GO" id="GO:0004386">
    <property type="term" value="F:helicase activity"/>
    <property type="evidence" value="ECO:0007669"/>
    <property type="project" value="UniProtKB-KW"/>
</dbReference>
<proteinExistence type="inferred from homology"/>
<dbReference type="RefSeq" id="XP_043169896.1">
    <property type="nucleotide sequence ID" value="XM_043313961.1"/>
</dbReference>
<keyword evidence="4" id="KW-0347">Helicase</keyword>
<feature type="region of interest" description="Disordered" evidence="7">
    <location>
        <begin position="268"/>
        <end position="399"/>
    </location>
</feature>
<dbReference type="InterPro" id="IPR000330">
    <property type="entry name" value="SNF2_N"/>
</dbReference>
<evidence type="ECO:0000259" key="8">
    <source>
        <dbReference type="PROSITE" id="PS51192"/>
    </source>
</evidence>
<keyword evidence="3" id="KW-0378">Hydrolase</keyword>
<dbReference type="Proteomes" id="UP000676310">
    <property type="component" value="Unassembled WGS sequence"/>
</dbReference>
<dbReference type="PANTHER" id="PTHR45626:SF17">
    <property type="entry name" value="HELICASE-LIKE TRANSCRIPTION FACTOR"/>
    <property type="match status" value="1"/>
</dbReference>
<dbReference type="SUPFAM" id="SSF52540">
    <property type="entry name" value="P-loop containing nucleoside triphosphate hydrolases"/>
    <property type="match status" value="2"/>
</dbReference>
<dbReference type="InterPro" id="IPR027417">
    <property type="entry name" value="P-loop_NTPase"/>
</dbReference>
<keyword evidence="11" id="KW-1185">Reference proteome</keyword>
<gene>
    <name evidence="10" type="ORF">ALTATR162_LOCUS6340</name>
</gene>
<dbReference type="InterPro" id="IPR050628">
    <property type="entry name" value="SNF2_RAD54_helicase_TF"/>
</dbReference>
<comment type="caution">
    <text evidence="10">The sequence shown here is derived from an EMBL/GenBank/DDBJ whole genome shotgun (WGS) entry which is preliminary data.</text>
</comment>
<evidence type="ECO:0000256" key="3">
    <source>
        <dbReference type="ARBA" id="ARBA00022801"/>
    </source>
</evidence>
<organism evidence="10 11">
    <name type="scientific">Alternaria atra</name>
    <dbReference type="NCBI Taxonomy" id="119953"/>
    <lineage>
        <taxon>Eukaryota</taxon>
        <taxon>Fungi</taxon>
        <taxon>Dikarya</taxon>
        <taxon>Ascomycota</taxon>
        <taxon>Pezizomycotina</taxon>
        <taxon>Dothideomycetes</taxon>
        <taxon>Pleosporomycetidae</taxon>
        <taxon>Pleosporales</taxon>
        <taxon>Pleosporineae</taxon>
        <taxon>Pleosporaceae</taxon>
        <taxon>Alternaria</taxon>
        <taxon>Alternaria sect. Ulocladioides</taxon>
    </lineage>
</organism>
<dbReference type="AlphaFoldDB" id="A0A8J2I426"/>
<evidence type="ECO:0008006" key="12">
    <source>
        <dbReference type="Google" id="ProtNLM"/>
    </source>
</evidence>
<dbReference type="GO" id="GO:0005634">
    <property type="term" value="C:nucleus"/>
    <property type="evidence" value="ECO:0007669"/>
    <property type="project" value="TreeGrafter"/>
</dbReference>
<dbReference type="OrthoDB" id="448448at2759"/>
<feature type="domain" description="Helicase ATP-binding" evidence="8">
    <location>
        <begin position="505"/>
        <end position="701"/>
    </location>
</feature>
<feature type="coiled-coil region" evidence="6">
    <location>
        <begin position="853"/>
        <end position="892"/>
    </location>
</feature>
<comment type="similarity">
    <text evidence="1">Belongs to the SNF2/RAD54 helicase family.</text>
</comment>
<dbReference type="SMART" id="SM00487">
    <property type="entry name" value="DEXDc"/>
    <property type="match status" value="1"/>
</dbReference>
<dbReference type="InterPro" id="IPR049730">
    <property type="entry name" value="SNF2/RAD54-like_C"/>
</dbReference>
<feature type="domain" description="Helicase C-terminal" evidence="9">
    <location>
        <begin position="1073"/>
        <end position="1222"/>
    </location>
</feature>
<accession>A0A8J2I426</accession>
<evidence type="ECO:0000256" key="2">
    <source>
        <dbReference type="ARBA" id="ARBA00022741"/>
    </source>
</evidence>